<organism evidence="1 2">
    <name type="scientific">Araneus ventricosus</name>
    <name type="common">Orbweaver spider</name>
    <name type="synonym">Epeira ventricosa</name>
    <dbReference type="NCBI Taxonomy" id="182803"/>
    <lineage>
        <taxon>Eukaryota</taxon>
        <taxon>Metazoa</taxon>
        <taxon>Ecdysozoa</taxon>
        <taxon>Arthropoda</taxon>
        <taxon>Chelicerata</taxon>
        <taxon>Arachnida</taxon>
        <taxon>Araneae</taxon>
        <taxon>Araneomorphae</taxon>
        <taxon>Entelegynae</taxon>
        <taxon>Araneoidea</taxon>
        <taxon>Araneidae</taxon>
        <taxon>Araneus</taxon>
    </lineage>
</organism>
<accession>A0A4Y2X7C8</accession>
<evidence type="ECO:0000313" key="1">
    <source>
        <dbReference type="EMBL" id="GBO45109.1"/>
    </source>
</evidence>
<keyword evidence="2" id="KW-1185">Reference proteome</keyword>
<feature type="non-terminal residue" evidence="1">
    <location>
        <position position="1"/>
    </location>
</feature>
<evidence type="ECO:0000313" key="2">
    <source>
        <dbReference type="Proteomes" id="UP000499080"/>
    </source>
</evidence>
<dbReference type="AlphaFoldDB" id="A0A4Y2X7C8"/>
<proteinExistence type="predicted"/>
<gene>
    <name evidence="1" type="ORF">AVEN_162468_1</name>
</gene>
<reference evidence="1 2" key="1">
    <citation type="journal article" date="2019" name="Sci. Rep.">
        <title>Orb-weaving spider Araneus ventricosus genome elucidates the spidroin gene catalogue.</title>
        <authorList>
            <person name="Kono N."/>
            <person name="Nakamura H."/>
            <person name="Ohtoshi R."/>
            <person name="Moran D.A.P."/>
            <person name="Shinohara A."/>
            <person name="Yoshida Y."/>
            <person name="Fujiwara M."/>
            <person name="Mori M."/>
            <person name="Tomita M."/>
            <person name="Arakawa K."/>
        </authorList>
    </citation>
    <scope>NUCLEOTIDE SEQUENCE [LARGE SCALE GENOMIC DNA]</scope>
</reference>
<protein>
    <submittedName>
        <fullName evidence="1">Uncharacterized protein</fullName>
    </submittedName>
</protein>
<dbReference type="Proteomes" id="UP000499080">
    <property type="component" value="Unassembled WGS sequence"/>
</dbReference>
<dbReference type="EMBL" id="BGPR01072119">
    <property type="protein sequence ID" value="GBO45109.1"/>
    <property type="molecule type" value="Genomic_DNA"/>
</dbReference>
<comment type="caution">
    <text evidence="1">The sequence shown here is derived from an EMBL/GenBank/DDBJ whole genome shotgun (WGS) entry which is preliminary data.</text>
</comment>
<name>A0A4Y2X7C8_ARAVE</name>
<sequence>KDVLSGRLQRRSVCIPNPFSLWDKESIQVVFRKLIRRDTLNHWEVVWDRAEPLVVDASGVIGRNTVLEIIA</sequence>